<reference evidence="6 7" key="1">
    <citation type="journal article" date="2021" name="Elife">
        <title>Chloroplast acquisition without the gene transfer in kleptoplastic sea slugs, Plakobranchus ocellatus.</title>
        <authorList>
            <person name="Maeda T."/>
            <person name="Takahashi S."/>
            <person name="Yoshida T."/>
            <person name="Shimamura S."/>
            <person name="Takaki Y."/>
            <person name="Nagai Y."/>
            <person name="Toyoda A."/>
            <person name="Suzuki Y."/>
            <person name="Arimoto A."/>
            <person name="Ishii H."/>
            <person name="Satoh N."/>
            <person name="Nishiyama T."/>
            <person name="Hasebe M."/>
            <person name="Maruyama T."/>
            <person name="Minagawa J."/>
            <person name="Obokata J."/>
            <person name="Shigenobu S."/>
        </authorList>
    </citation>
    <scope>NUCLEOTIDE SEQUENCE [LARGE SCALE GENOMIC DNA]</scope>
</reference>
<evidence type="ECO:0000256" key="3">
    <source>
        <dbReference type="ARBA" id="ARBA00023002"/>
    </source>
</evidence>
<dbReference type="PANTHER" id="PTHR10543">
    <property type="entry name" value="BETA-CAROTENE DIOXYGENASE"/>
    <property type="match status" value="1"/>
</dbReference>
<protein>
    <submittedName>
        <fullName evidence="6">Beta,beta-carotene 9',10'-oxygenase-like</fullName>
    </submittedName>
</protein>
<gene>
    <name evidence="6" type="ORF">ElyMa_000544900</name>
</gene>
<dbReference type="InterPro" id="IPR004294">
    <property type="entry name" value="Carotenoid_Oase"/>
</dbReference>
<dbReference type="Proteomes" id="UP000762676">
    <property type="component" value="Unassembled WGS sequence"/>
</dbReference>
<name>A0AAV4G0S7_9GAST</name>
<keyword evidence="2 5" id="KW-0479">Metal-binding</keyword>
<proteinExistence type="inferred from homology"/>
<comment type="similarity">
    <text evidence="1">Belongs to the carotenoid oxygenase family.</text>
</comment>
<dbReference type="EMBL" id="BMAT01001072">
    <property type="protein sequence ID" value="GFR79009.1"/>
    <property type="molecule type" value="Genomic_DNA"/>
</dbReference>
<evidence type="ECO:0000256" key="5">
    <source>
        <dbReference type="PIRSR" id="PIRSR604294-1"/>
    </source>
</evidence>
<evidence type="ECO:0000313" key="6">
    <source>
        <dbReference type="EMBL" id="GFR79009.1"/>
    </source>
</evidence>
<comment type="caution">
    <text evidence="6">The sequence shown here is derived from an EMBL/GenBank/DDBJ whole genome shotgun (WGS) entry which is preliminary data.</text>
</comment>
<dbReference type="AlphaFoldDB" id="A0AAV4G0S7"/>
<dbReference type="PANTHER" id="PTHR10543:SF24">
    <property type="entry name" value="CAROTENOID ISOMEROOXYGENASE"/>
    <property type="match status" value="1"/>
</dbReference>
<dbReference type="GO" id="GO:0010436">
    <property type="term" value="F:carotenoid dioxygenase activity"/>
    <property type="evidence" value="ECO:0007669"/>
    <property type="project" value="TreeGrafter"/>
</dbReference>
<keyword evidence="7" id="KW-1185">Reference proteome</keyword>
<feature type="binding site" evidence="5">
    <location>
        <position position="164"/>
    </location>
    <ligand>
        <name>Fe cation</name>
        <dbReference type="ChEBI" id="CHEBI:24875"/>
        <note>catalytic</note>
    </ligand>
</feature>
<evidence type="ECO:0000256" key="1">
    <source>
        <dbReference type="ARBA" id="ARBA00006787"/>
    </source>
</evidence>
<sequence length="187" mass="21001">MQPLRHTRDKLFKISEMLNAGDKIVQKKKKTCYEAMCVTAFFKAEANKVVKRRDCCDPTKINLQDKPRCVRPVIKTDAQKKLSKFDLQEKRVLTFDVGENLTPGEPVFIPRPGATEEDDGVILATLVAESNDVQSALVILDAETFKEVARASVPQDVKMSFTFHGTFTNRTFNNNLCVNGMNGNGHH</sequence>
<keyword evidence="3" id="KW-0560">Oxidoreductase</keyword>
<dbReference type="Pfam" id="PF03055">
    <property type="entry name" value="RPE65"/>
    <property type="match status" value="1"/>
</dbReference>
<dbReference type="GO" id="GO:0016121">
    <property type="term" value="P:carotene catabolic process"/>
    <property type="evidence" value="ECO:0007669"/>
    <property type="project" value="TreeGrafter"/>
</dbReference>
<evidence type="ECO:0000256" key="2">
    <source>
        <dbReference type="ARBA" id="ARBA00022723"/>
    </source>
</evidence>
<dbReference type="GO" id="GO:0046872">
    <property type="term" value="F:metal ion binding"/>
    <property type="evidence" value="ECO:0007669"/>
    <property type="project" value="UniProtKB-KW"/>
</dbReference>
<organism evidence="6 7">
    <name type="scientific">Elysia marginata</name>
    <dbReference type="NCBI Taxonomy" id="1093978"/>
    <lineage>
        <taxon>Eukaryota</taxon>
        <taxon>Metazoa</taxon>
        <taxon>Spiralia</taxon>
        <taxon>Lophotrochozoa</taxon>
        <taxon>Mollusca</taxon>
        <taxon>Gastropoda</taxon>
        <taxon>Heterobranchia</taxon>
        <taxon>Euthyneura</taxon>
        <taxon>Panpulmonata</taxon>
        <taxon>Sacoglossa</taxon>
        <taxon>Placobranchoidea</taxon>
        <taxon>Plakobranchidae</taxon>
        <taxon>Elysia</taxon>
    </lineage>
</organism>
<evidence type="ECO:0000256" key="4">
    <source>
        <dbReference type="ARBA" id="ARBA00023004"/>
    </source>
</evidence>
<evidence type="ECO:0000313" key="7">
    <source>
        <dbReference type="Proteomes" id="UP000762676"/>
    </source>
</evidence>
<comment type="cofactor">
    <cofactor evidence="5">
        <name>Fe(2+)</name>
        <dbReference type="ChEBI" id="CHEBI:29033"/>
    </cofactor>
    <text evidence="5">Binds 1 Fe(2+) ion per subunit.</text>
</comment>
<keyword evidence="4 5" id="KW-0408">Iron</keyword>
<accession>A0AAV4G0S7</accession>